<evidence type="ECO:0000256" key="2">
    <source>
        <dbReference type="ARBA" id="ARBA00022741"/>
    </source>
</evidence>
<dbReference type="EMBL" id="OVEO01000004">
    <property type="protein sequence ID" value="SPQ95793.1"/>
    <property type="molecule type" value="Genomic_DNA"/>
</dbReference>
<dbReference type="OrthoDB" id="202825at2759"/>
<evidence type="ECO:0000313" key="9">
    <source>
        <dbReference type="Proteomes" id="UP000039324"/>
    </source>
</evidence>
<organism evidence="7 9">
    <name type="scientific">Plasmodiophora brassicae</name>
    <name type="common">Clubroot disease agent</name>
    <dbReference type="NCBI Taxonomy" id="37360"/>
    <lineage>
        <taxon>Eukaryota</taxon>
        <taxon>Sar</taxon>
        <taxon>Rhizaria</taxon>
        <taxon>Endomyxa</taxon>
        <taxon>Phytomyxea</taxon>
        <taxon>Plasmodiophorida</taxon>
        <taxon>Plasmodiophoridae</taxon>
        <taxon>Plasmodiophora</taxon>
    </lineage>
</organism>
<keyword evidence="1" id="KW-0436">Ligase</keyword>
<protein>
    <recommendedName>
        <fullName evidence="6">ATP-grasp domain-containing protein</fullName>
    </recommendedName>
</protein>
<gene>
    <name evidence="7" type="ORF">PBRA_006694</name>
    <name evidence="8" type="ORF">PLBR_LOCUS3008</name>
</gene>
<keyword evidence="8" id="KW-0496">Mitochondrion</keyword>
<name>A0A0G4ITI2_PLABS</name>
<dbReference type="GO" id="GO:0000226">
    <property type="term" value="P:microtubule cytoskeleton organization"/>
    <property type="evidence" value="ECO:0007669"/>
    <property type="project" value="TreeGrafter"/>
</dbReference>
<feature type="region of interest" description="Disordered" evidence="5">
    <location>
        <begin position="525"/>
        <end position="546"/>
    </location>
</feature>
<dbReference type="GO" id="GO:0015631">
    <property type="term" value="F:tubulin binding"/>
    <property type="evidence" value="ECO:0007669"/>
    <property type="project" value="TreeGrafter"/>
</dbReference>
<dbReference type="InterPro" id="IPR004344">
    <property type="entry name" value="TTL/TTLL_fam"/>
</dbReference>
<evidence type="ECO:0000313" key="8">
    <source>
        <dbReference type="EMBL" id="SPQ95793.1"/>
    </source>
</evidence>
<dbReference type="GO" id="GO:0046872">
    <property type="term" value="F:metal ion binding"/>
    <property type="evidence" value="ECO:0007669"/>
    <property type="project" value="InterPro"/>
</dbReference>
<dbReference type="GO" id="GO:0070740">
    <property type="term" value="F:tubulin-glutamic acid ligase activity"/>
    <property type="evidence" value="ECO:0007669"/>
    <property type="project" value="TreeGrafter"/>
</dbReference>
<evidence type="ECO:0000259" key="6">
    <source>
        <dbReference type="PROSITE" id="PS50975"/>
    </source>
</evidence>
<feature type="compositionally biased region" description="Low complexity" evidence="5">
    <location>
        <begin position="525"/>
        <end position="542"/>
    </location>
</feature>
<dbReference type="PANTHER" id="PTHR12241">
    <property type="entry name" value="TUBULIN POLYGLUTAMYLASE"/>
    <property type="match status" value="1"/>
</dbReference>
<dbReference type="InterPro" id="IPR011761">
    <property type="entry name" value="ATP-grasp"/>
</dbReference>
<proteinExistence type="predicted"/>
<evidence type="ECO:0000313" key="7">
    <source>
        <dbReference type="EMBL" id="CEO98580.1"/>
    </source>
</evidence>
<dbReference type="Pfam" id="PF03133">
    <property type="entry name" value="TTL"/>
    <property type="match status" value="1"/>
</dbReference>
<sequence length="887" mass="98663">MGGAAADIVHGVTLDLSRVQTSALVHVLQQRGPVDEDLLAVRHRLWQSPSALAPRAPIASSDEPILLSLQKSIATADHLLNDEAGVLIRDPVRRPRSLPNPSSIPLERSKSNVASLLPSIVTESNRCPAGQQSTLPLARSASSSALVSRRLPSFSDIVDMKKGGGQPIGVCISKCHSAARDILRNLLRRHPDQICEVPYADMAKSEIVWTDHSQSGIYAHLLPHQRVNHLPQMHAIVTKSSLAKLLNLHRRMFASDAFAFVPPTWELPQDRIACEKAMRHAPHATYIVKPTSGLQGRHIRLVQKWDSIRRLKADQGVVVQRYIDRPLLVDGLKWDMRVYVLVEDLDPLRAFLFKDGLARFATEPYQTPTDANLSRMFMHLTNYSLNKESTAFRAPEGESPPDDSSSKRTISTVLHQLQHRGYAVDPDAFWRQVADIVTKTLIAMWPAMWGSYQAAFDVDGQSDVDCRGFHLVGFDILMDAHLKLWLLEVNSSPSFSTRSPVDAAIKVAVIEKTMEILQVLGHTKPSSAPAATAPGTSSSAPSNKKHLARVWKVRERRRPGDANRTPFMKDMEGMLQVGTRPVVVGDLPPVAAPDRSEPFRGALGAMGVIELLPERDATYVDLCLLKVPLAGRPFQEVDQWRRELRAEIRRERVRNAHDALQGQDSDPDLFERFLTSKTTMRRAARQRIVSALAIFEPVTRAQVELDMQKEVGRLLRSEMLALEGAYGRTTRASSSLPRPRTPITTDELIATSNLSAWRLFKMVAGGDNAMVWSSSKFLRLLSACQLTSRRGGFSRADADLLFLQITQATARHSRSIVSRSASNRAGRIMTFELFCEAIMAIAQRRFPGAPMPSAIRRLMVATLTRINDYDEHQTSEHGCSGRAHRIQ</sequence>
<dbReference type="AlphaFoldDB" id="A0A0G4ITI2"/>
<dbReference type="Gene3D" id="3.30.470.20">
    <property type="entry name" value="ATP-grasp fold, B domain"/>
    <property type="match status" value="1"/>
</dbReference>
<dbReference type="PROSITE" id="PS50975">
    <property type="entry name" value="ATP_GRASP"/>
    <property type="match status" value="1"/>
</dbReference>
<reference evidence="7 9" key="1">
    <citation type="submission" date="2015-02" db="EMBL/GenBank/DDBJ databases">
        <authorList>
            <person name="Chooi Y.-H."/>
        </authorList>
    </citation>
    <scope>NUCLEOTIDE SEQUENCE [LARGE SCALE GENOMIC DNA]</scope>
    <source>
        <strain evidence="7">E3</strain>
    </source>
</reference>
<accession>A0A0G4ITI2</accession>
<dbReference type="Proteomes" id="UP000039324">
    <property type="component" value="Unassembled WGS sequence"/>
</dbReference>
<keyword evidence="9" id="KW-1185">Reference proteome</keyword>
<reference evidence="8 10" key="2">
    <citation type="submission" date="2018-03" db="EMBL/GenBank/DDBJ databases">
        <authorList>
            <person name="Fogelqvist J."/>
        </authorList>
    </citation>
    <scope>NUCLEOTIDE SEQUENCE [LARGE SCALE GENOMIC DNA]</scope>
</reference>
<dbReference type="PROSITE" id="PS51221">
    <property type="entry name" value="TTL"/>
    <property type="match status" value="1"/>
</dbReference>
<evidence type="ECO:0000313" key="10">
    <source>
        <dbReference type="Proteomes" id="UP000290189"/>
    </source>
</evidence>
<dbReference type="EMBL" id="CDSF01000085">
    <property type="protein sequence ID" value="CEO98580.1"/>
    <property type="molecule type" value="Genomic_DNA"/>
</dbReference>
<evidence type="ECO:0000256" key="4">
    <source>
        <dbReference type="PROSITE-ProRule" id="PRU00409"/>
    </source>
</evidence>
<evidence type="ECO:0000256" key="1">
    <source>
        <dbReference type="ARBA" id="ARBA00022598"/>
    </source>
</evidence>
<evidence type="ECO:0000256" key="5">
    <source>
        <dbReference type="SAM" id="MobiDB-lite"/>
    </source>
</evidence>
<keyword evidence="3 4" id="KW-0067">ATP-binding</keyword>
<dbReference type="PANTHER" id="PTHR12241:SF154">
    <property type="entry name" value="TUBULIN POLYGLUTAMYLASE TTLL11"/>
    <property type="match status" value="1"/>
</dbReference>
<dbReference type="Proteomes" id="UP000290189">
    <property type="component" value="Unassembled WGS sequence"/>
</dbReference>
<dbReference type="SUPFAM" id="SSF56059">
    <property type="entry name" value="Glutathione synthetase ATP-binding domain-like"/>
    <property type="match status" value="1"/>
</dbReference>
<dbReference type="GO" id="GO:0005524">
    <property type="term" value="F:ATP binding"/>
    <property type="evidence" value="ECO:0007669"/>
    <property type="project" value="UniProtKB-UniRule"/>
</dbReference>
<feature type="domain" description="ATP-grasp" evidence="6">
    <location>
        <begin position="464"/>
        <end position="518"/>
    </location>
</feature>
<keyword evidence="2 4" id="KW-0547">Nucleotide-binding</keyword>
<evidence type="ECO:0000256" key="3">
    <source>
        <dbReference type="ARBA" id="ARBA00022840"/>
    </source>
</evidence>
<dbReference type="Gene3D" id="1.10.238.10">
    <property type="entry name" value="EF-hand"/>
    <property type="match status" value="1"/>
</dbReference>
<geneLocation type="mitochondrion" evidence="8"/>
<dbReference type="GO" id="GO:0036064">
    <property type="term" value="C:ciliary basal body"/>
    <property type="evidence" value="ECO:0007669"/>
    <property type="project" value="TreeGrafter"/>
</dbReference>